<feature type="coiled-coil region" evidence="1">
    <location>
        <begin position="1027"/>
        <end position="1054"/>
    </location>
</feature>
<accession>A0A484BM27</accession>
<name>A0A484BM27_DRONA</name>
<feature type="compositionally biased region" description="Basic and acidic residues" evidence="2">
    <location>
        <begin position="1225"/>
        <end position="1256"/>
    </location>
</feature>
<feature type="coiled-coil region" evidence="1">
    <location>
        <begin position="218"/>
        <end position="388"/>
    </location>
</feature>
<sequence length="1331" mass="147738">MGNAESTSQSGHESVPAATSSDAPDEPWWQQIEHENLILQQVQEQQLQPVQAMDTSPKTEPTDAAATAAAAAAAAAAAEEVKPESDGSSLEEFREQLASKRLARQTAVQEMREELTKLREQLAQEKAENQRLRRQTPSEPVEAGAAASASVVAQESQPDPDDENPSSRSRHANIELANAQLALQLANADNLSLRSELDVVQRQVGTLKEVICCCKQMLSVKEEQCAQLKMKLQEIENSFSEREMKIMSNNLRQEYERQLVNIRQLRQLYEERQRVAAAEYENLQRLISIKKDELIAEQEKTKSCEERNQLLLKELETANDELAKVREECAEHKYEKRALKEQVGAVNLLFSQLVMGFNGKNNLNIDRLTQMLEENRDLLNEMTQAEGSCSDGATLPKLLFELVEQAAKSGDVEPDSDKSRSATPTPNTESEVKAMGEDITDSVKPEPSVKKHRRRSAGGAGGAGVTAAAASLKSHEPEIMGKVATAQEIIGNLPKVWKVLMELLSHHKIERVQFEEQPAAVEDGHKAAPTAAPTRGVTAAAVVGGGGGSVTTTTTTAATATGKAPELSVSKTYIKLKDLIMEKKSLVKETNRLKTLNCHLDNRLNEQEKRLSAVSLELTKTWHLVGKMQRQHRQLHTQEQILRYQLQQKRRLLSELKDELEYCRRKWAAARAKNDESQEQCNDWRREFARRKLEDANHSAESGYSDSGPQSDEDTAAAAAAAAGAVAAVADEASAAAAAVAVAVAGDGAPRRKHLRDQFEHTRKIKRMQSTSPGRQAAAAAGLEAEDEEIVLRWNSAPPTCGWRETETEEDEEEQEQEQQQQQQLQRDVASTSRGAVARTAHSSRSRQRGKLQATAGNSPHSSAADAGTASRIQKLEQQCQSLIQQVLETSGNRERLEVQLCRFQDEIAPVQHAVPLDEFINRKRLERMTRASSAPATGGGSLTPREEEYTRKRSERLGRLEEESRQLLSRIKRTTDRGHYLKKSLDRIRRAPSREASFESNTEEEPKEEPAAEAESPLTAEEQASIDRRAARLQRLEHESQQLIAQLSRNTERGEGLANRLDTLHERYDSQDQTQAQGQTQAETQTAASLSLTVEQRLEDIERVSANRAERLRRLEQQGDELIARLSNTSERGTAMINRIAQREASRKQEAELLEQTLPVGQQVSSNSISSSSSTNIVEETSGAACSATVTTTASQLALRQSTGAIPKTPSARSRPQAQLCAAARHEDAHKKRSKADKAETGTETKAETLEDMVLRLRSLPYPTAGQGEDEEKVDEMLEKREEQMGASELEKQECDKQEKLEQTESELEEKQADDNMAEFEKLQTQDPEQ</sequence>
<feature type="region of interest" description="Disordered" evidence="2">
    <location>
        <begin position="408"/>
        <end position="463"/>
    </location>
</feature>
<keyword evidence="4" id="KW-1185">Reference proteome</keyword>
<evidence type="ECO:0000256" key="2">
    <source>
        <dbReference type="SAM" id="MobiDB-lite"/>
    </source>
</evidence>
<dbReference type="Proteomes" id="UP000295192">
    <property type="component" value="Unassembled WGS sequence"/>
</dbReference>
<evidence type="ECO:0000313" key="3">
    <source>
        <dbReference type="EMBL" id="TDG49916.1"/>
    </source>
</evidence>
<feature type="region of interest" description="Disordered" evidence="2">
    <location>
        <begin position="931"/>
        <end position="962"/>
    </location>
</feature>
<protein>
    <submittedName>
        <fullName evidence="3">Uncharacterized protein</fullName>
    </submittedName>
</protein>
<feature type="region of interest" description="Disordered" evidence="2">
    <location>
        <begin position="983"/>
        <end position="1023"/>
    </location>
</feature>
<comment type="caution">
    <text evidence="3">The sequence shown here is derived from an EMBL/GenBank/DDBJ whole genome shotgun (WGS) entry which is preliminary data.</text>
</comment>
<feature type="region of interest" description="Disordered" evidence="2">
    <location>
        <begin position="125"/>
        <end position="169"/>
    </location>
</feature>
<keyword evidence="1" id="KW-0175">Coiled coil</keyword>
<dbReference type="OrthoDB" id="8191583at2759"/>
<feature type="coiled-coil region" evidence="1">
    <location>
        <begin position="1099"/>
        <end position="1133"/>
    </location>
</feature>
<evidence type="ECO:0000256" key="1">
    <source>
        <dbReference type="SAM" id="Coils"/>
    </source>
</evidence>
<feature type="region of interest" description="Disordered" evidence="2">
    <location>
        <begin position="695"/>
        <end position="715"/>
    </location>
</feature>
<feature type="compositionally biased region" description="Basic and acidic residues" evidence="2">
    <location>
        <begin position="983"/>
        <end position="998"/>
    </location>
</feature>
<feature type="region of interest" description="Disordered" evidence="2">
    <location>
        <begin position="1205"/>
        <end position="1331"/>
    </location>
</feature>
<reference evidence="3 4" key="1">
    <citation type="journal article" date="2019" name="J. Hered.">
        <title>An Improved Genome Assembly for Drosophila navojoa, the Basal Species in the mojavensis Cluster.</title>
        <authorList>
            <person name="Vanderlinde T."/>
            <person name="Dupim E.G."/>
            <person name="Nazario-Yepiz N.O."/>
            <person name="Carvalho A.B."/>
        </authorList>
    </citation>
    <scope>NUCLEOTIDE SEQUENCE [LARGE SCALE GENOMIC DNA]</scope>
    <source>
        <strain evidence="3">Navoj_Jal97</strain>
        <tissue evidence="3">Whole organism</tissue>
    </source>
</reference>
<feature type="compositionally biased region" description="Basic and acidic residues" evidence="2">
    <location>
        <begin position="1276"/>
        <end position="1325"/>
    </location>
</feature>
<feature type="compositionally biased region" description="Basic and acidic residues" evidence="2">
    <location>
        <begin position="430"/>
        <end position="449"/>
    </location>
</feature>
<feature type="region of interest" description="Disordered" evidence="2">
    <location>
        <begin position="1"/>
        <end position="29"/>
    </location>
</feature>
<feature type="compositionally biased region" description="Basic and acidic residues" evidence="2">
    <location>
        <begin position="945"/>
        <end position="962"/>
    </location>
</feature>
<gene>
    <name evidence="3" type="ORF">AWZ03_003692</name>
</gene>
<proteinExistence type="predicted"/>
<feature type="compositionally biased region" description="Low complexity" evidence="2">
    <location>
        <begin position="1014"/>
        <end position="1023"/>
    </location>
</feature>
<feature type="compositionally biased region" description="Polar residues" evidence="2">
    <location>
        <begin position="699"/>
        <end position="710"/>
    </location>
</feature>
<dbReference type="EMBL" id="LSRL02000019">
    <property type="protein sequence ID" value="TDG49916.1"/>
    <property type="molecule type" value="Genomic_DNA"/>
</dbReference>
<feature type="region of interest" description="Disordered" evidence="2">
    <location>
        <begin position="45"/>
        <end position="71"/>
    </location>
</feature>
<feature type="compositionally biased region" description="Low complexity" evidence="2">
    <location>
        <begin position="137"/>
        <end position="157"/>
    </location>
</feature>
<dbReference type="OMA" id="ACCVTVT"/>
<evidence type="ECO:0000313" key="4">
    <source>
        <dbReference type="Proteomes" id="UP000295192"/>
    </source>
</evidence>
<feature type="region of interest" description="Disordered" evidence="2">
    <location>
        <begin position="747"/>
        <end position="870"/>
    </location>
</feature>
<feature type="compositionally biased region" description="Acidic residues" evidence="2">
    <location>
        <begin position="807"/>
        <end position="817"/>
    </location>
</feature>
<organism evidence="3 4">
    <name type="scientific">Drosophila navojoa</name>
    <name type="common">Fruit fly</name>
    <dbReference type="NCBI Taxonomy" id="7232"/>
    <lineage>
        <taxon>Eukaryota</taxon>
        <taxon>Metazoa</taxon>
        <taxon>Ecdysozoa</taxon>
        <taxon>Arthropoda</taxon>
        <taxon>Hexapoda</taxon>
        <taxon>Insecta</taxon>
        <taxon>Pterygota</taxon>
        <taxon>Neoptera</taxon>
        <taxon>Endopterygota</taxon>
        <taxon>Diptera</taxon>
        <taxon>Brachycera</taxon>
        <taxon>Muscomorpha</taxon>
        <taxon>Ephydroidea</taxon>
        <taxon>Drosophilidae</taxon>
        <taxon>Drosophila</taxon>
    </lineage>
</organism>
<feature type="compositionally biased region" description="Polar residues" evidence="2">
    <location>
        <begin position="1"/>
        <end position="22"/>
    </location>
</feature>